<dbReference type="PANTHER" id="PTHR42748">
    <property type="entry name" value="NITROGEN METABOLITE REPRESSION PROTEIN NMRA FAMILY MEMBER"/>
    <property type="match status" value="1"/>
</dbReference>
<evidence type="ECO:0000259" key="3">
    <source>
        <dbReference type="Pfam" id="PF05368"/>
    </source>
</evidence>
<comment type="similarity">
    <text evidence="1">Belongs to the NmrA-type oxidoreductase family.</text>
</comment>
<dbReference type="Pfam" id="PF05368">
    <property type="entry name" value="NmrA"/>
    <property type="match status" value="1"/>
</dbReference>
<dbReference type="OrthoDB" id="300709at2759"/>
<reference evidence="4 5" key="1">
    <citation type="journal article" date="2012" name="Science">
        <title>The Paleozoic origin of enzymatic lignin decomposition reconstructed from 31 fungal genomes.</title>
        <authorList>
            <person name="Floudas D."/>
            <person name="Binder M."/>
            <person name="Riley R."/>
            <person name="Barry K."/>
            <person name="Blanchette R.A."/>
            <person name="Henrissat B."/>
            <person name="Martinez A.T."/>
            <person name="Otillar R."/>
            <person name="Spatafora J.W."/>
            <person name="Yadav J.S."/>
            <person name="Aerts A."/>
            <person name="Benoit I."/>
            <person name="Boyd A."/>
            <person name="Carlson A."/>
            <person name="Copeland A."/>
            <person name="Coutinho P.M."/>
            <person name="de Vries R.P."/>
            <person name="Ferreira P."/>
            <person name="Findley K."/>
            <person name="Foster B."/>
            <person name="Gaskell J."/>
            <person name="Glotzer D."/>
            <person name="Gorecki P."/>
            <person name="Heitman J."/>
            <person name="Hesse C."/>
            <person name="Hori C."/>
            <person name="Igarashi K."/>
            <person name="Jurgens J.A."/>
            <person name="Kallen N."/>
            <person name="Kersten P."/>
            <person name="Kohler A."/>
            <person name="Kuees U."/>
            <person name="Kumar T.K.A."/>
            <person name="Kuo A."/>
            <person name="LaButti K."/>
            <person name="Larrondo L.F."/>
            <person name="Lindquist E."/>
            <person name="Ling A."/>
            <person name="Lombard V."/>
            <person name="Lucas S."/>
            <person name="Lundell T."/>
            <person name="Martin R."/>
            <person name="McLaughlin D.J."/>
            <person name="Morgenstern I."/>
            <person name="Morin E."/>
            <person name="Murat C."/>
            <person name="Nagy L.G."/>
            <person name="Nolan M."/>
            <person name="Ohm R.A."/>
            <person name="Patyshakuliyeva A."/>
            <person name="Rokas A."/>
            <person name="Ruiz-Duenas F.J."/>
            <person name="Sabat G."/>
            <person name="Salamov A."/>
            <person name="Samejima M."/>
            <person name="Schmutz J."/>
            <person name="Slot J.C."/>
            <person name="St John F."/>
            <person name="Stenlid J."/>
            <person name="Sun H."/>
            <person name="Sun S."/>
            <person name="Syed K."/>
            <person name="Tsang A."/>
            <person name="Wiebenga A."/>
            <person name="Young D."/>
            <person name="Pisabarro A."/>
            <person name="Eastwood D.C."/>
            <person name="Martin F."/>
            <person name="Cullen D."/>
            <person name="Grigoriev I.V."/>
            <person name="Hibbett D.S."/>
        </authorList>
    </citation>
    <scope>NUCLEOTIDE SEQUENCE</scope>
    <source>
        <strain evidence="5">FP-58527</strain>
    </source>
</reference>
<gene>
    <name evidence="4" type="ORF">FOMPIDRAFT_40667</name>
</gene>
<name>S8E9F6_FOMSC</name>
<evidence type="ECO:0000256" key="1">
    <source>
        <dbReference type="ARBA" id="ARBA00006328"/>
    </source>
</evidence>
<evidence type="ECO:0000313" key="5">
    <source>
        <dbReference type="Proteomes" id="UP000015241"/>
    </source>
</evidence>
<dbReference type="Gene3D" id="3.40.50.720">
    <property type="entry name" value="NAD(P)-binding Rossmann-like Domain"/>
    <property type="match status" value="1"/>
</dbReference>
<dbReference type="InterPro" id="IPR008030">
    <property type="entry name" value="NmrA-like"/>
</dbReference>
<dbReference type="SUPFAM" id="SSF51735">
    <property type="entry name" value="NAD(P)-binding Rossmann-fold domains"/>
    <property type="match status" value="1"/>
</dbReference>
<dbReference type="STRING" id="743788.S8E9F6"/>
<dbReference type="Proteomes" id="UP000015241">
    <property type="component" value="Unassembled WGS sequence"/>
</dbReference>
<protein>
    <submittedName>
        <fullName evidence="4">NAD-binding protein</fullName>
    </submittedName>
</protein>
<keyword evidence="5" id="KW-1185">Reference proteome</keyword>
<evidence type="ECO:0000256" key="2">
    <source>
        <dbReference type="ARBA" id="ARBA00022857"/>
    </source>
</evidence>
<dbReference type="InterPro" id="IPR036291">
    <property type="entry name" value="NAD(P)-bd_dom_sf"/>
</dbReference>
<dbReference type="eggNOG" id="ENOG502SKBT">
    <property type="taxonomic scope" value="Eukaryota"/>
</dbReference>
<dbReference type="GO" id="GO:0005634">
    <property type="term" value="C:nucleus"/>
    <property type="evidence" value="ECO:0007669"/>
    <property type="project" value="TreeGrafter"/>
</dbReference>
<dbReference type="InterPro" id="IPR051164">
    <property type="entry name" value="NmrA-like_oxidored"/>
</dbReference>
<feature type="domain" description="NmrA-like" evidence="3">
    <location>
        <begin position="7"/>
        <end position="284"/>
    </location>
</feature>
<dbReference type="HOGENOM" id="CLU_007383_8_0_1"/>
<dbReference type="PANTHER" id="PTHR42748:SF14">
    <property type="entry name" value="SNOAL-LIKE DOMAIN-CONTAINING PROTEIN"/>
    <property type="match status" value="1"/>
</dbReference>
<accession>S8E9F6</accession>
<keyword evidence="2" id="KW-0521">NADP</keyword>
<dbReference type="CDD" id="cd05251">
    <property type="entry name" value="NmrA_like_SDR_a"/>
    <property type="match status" value="1"/>
</dbReference>
<dbReference type="InParanoid" id="S8E9F6"/>
<organism evidence="4 5">
    <name type="scientific">Fomitopsis schrenkii</name>
    <name type="common">Brown rot fungus</name>
    <dbReference type="NCBI Taxonomy" id="2126942"/>
    <lineage>
        <taxon>Eukaryota</taxon>
        <taxon>Fungi</taxon>
        <taxon>Dikarya</taxon>
        <taxon>Basidiomycota</taxon>
        <taxon>Agaricomycotina</taxon>
        <taxon>Agaricomycetes</taxon>
        <taxon>Polyporales</taxon>
        <taxon>Fomitopsis</taxon>
    </lineage>
</organism>
<dbReference type="AlphaFoldDB" id="S8E9F6"/>
<evidence type="ECO:0000313" key="4">
    <source>
        <dbReference type="EMBL" id="EPT01637.1"/>
    </source>
</evidence>
<sequence>MPSSQPKKLILVIGATGAQGLQVIDALLAPSEGGTPSPYAVRAFTRNPQSRRAVELASKGVQVVKDADRYRSGSHDDLASVAAALRGVYGAWVNTDGFTVGEAKETWEGIRIFELAKQAGIRHYIWSNLDYISKLTNYDQRYRCEHYDGKGRVADFMQTQPSIVNDTDMSWTVVTSGPYMEMLYNFMFGPYKKRQDGTVVFVTSVGKGHVQMIALEDLGFFARYAFDNRELTSGQDLKIASDRVDWEYLKATFETVTGQRAEVVYQTYDDWCKNLRNVDKPIANERAHDDGSTTWRENFRGFWSMWRDDKIERDYEWLRRVNPNGYTLESWMRGKRYGDHQLWSGINLLKNTEDGGMGTMPDLEYIEKNL</sequence>
<proteinExistence type="inferred from homology"/>
<dbReference type="Gene3D" id="3.90.25.10">
    <property type="entry name" value="UDP-galactose 4-epimerase, domain 1"/>
    <property type="match status" value="1"/>
</dbReference>
<dbReference type="EMBL" id="KE504140">
    <property type="protein sequence ID" value="EPT01637.1"/>
    <property type="molecule type" value="Genomic_DNA"/>
</dbReference>